<dbReference type="EMBL" id="SRHE01000080">
    <property type="protein sequence ID" value="TWW10734.1"/>
    <property type="molecule type" value="Genomic_DNA"/>
</dbReference>
<feature type="signal peptide" evidence="1">
    <location>
        <begin position="1"/>
        <end position="21"/>
    </location>
</feature>
<reference evidence="2 3" key="2">
    <citation type="submission" date="2019-08" db="EMBL/GenBank/DDBJ databases">
        <authorList>
            <person name="Henke P."/>
        </authorList>
    </citation>
    <scope>NUCLEOTIDE SEQUENCE [LARGE SCALE GENOMIC DNA]</scope>
    <source>
        <strain evidence="2">Phe10_nw2017</strain>
    </source>
</reference>
<accession>A0A5C6MCK7</accession>
<evidence type="ECO:0008006" key="4">
    <source>
        <dbReference type="Google" id="ProtNLM"/>
    </source>
</evidence>
<protein>
    <recommendedName>
        <fullName evidence="4">Outer membrane protein beta-barrel domain-containing protein</fullName>
    </recommendedName>
</protein>
<proteinExistence type="predicted"/>
<dbReference type="AlphaFoldDB" id="A0A5C6MCK7"/>
<organism evidence="2 3">
    <name type="scientific">Planctomyces bekefii</name>
    <dbReference type="NCBI Taxonomy" id="1653850"/>
    <lineage>
        <taxon>Bacteria</taxon>
        <taxon>Pseudomonadati</taxon>
        <taxon>Planctomycetota</taxon>
        <taxon>Planctomycetia</taxon>
        <taxon>Planctomycetales</taxon>
        <taxon>Planctomycetaceae</taxon>
        <taxon>Planctomyces</taxon>
    </lineage>
</organism>
<keyword evidence="1" id="KW-0732">Signal</keyword>
<reference evidence="2 3" key="1">
    <citation type="submission" date="2019-08" db="EMBL/GenBank/DDBJ databases">
        <title>100 year-old enigma solved: identification of Planctomyces bekefii, the type genus and species of the phylum Planctomycetes.</title>
        <authorList>
            <person name="Svetlana D.N."/>
            <person name="Overmann J."/>
        </authorList>
    </citation>
    <scope>NUCLEOTIDE SEQUENCE [LARGE SCALE GENOMIC DNA]</scope>
    <source>
        <strain evidence="2">Phe10_nw2017</strain>
    </source>
</reference>
<gene>
    <name evidence="2" type="ORF">E3A20_06180</name>
</gene>
<evidence type="ECO:0000256" key="1">
    <source>
        <dbReference type="SAM" id="SignalP"/>
    </source>
</evidence>
<evidence type="ECO:0000313" key="2">
    <source>
        <dbReference type="EMBL" id="TWW10734.1"/>
    </source>
</evidence>
<comment type="caution">
    <text evidence="2">The sequence shown here is derived from an EMBL/GenBank/DDBJ whole genome shotgun (WGS) entry which is preliminary data.</text>
</comment>
<keyword evidence="3" id="KW-1185">Reference proteome</keyword>
<sequence>MTKKSLLILAAISFSSSTVQAEALSTTSAGMGMRTISYTQAKAAGQTEAQSTQNGTQKTEALNNPILCQRVSTPSSLGLEIGAGGCVHGGGTQTFAYSVSSHLQLIYYPLASRSRIDDDAAVHVNRMMFGDLYLIAQGGLAKISHAEITGTPRTLATDIFEVGGGLGWSYRIFSKSSLGIEAYYLIGSFLSKATTGTTSMMEVAFSMTMFL</sequence>
<evidence type="ECO:0000313" key="3">
    <source>
        <dbReference type="Proteomes" id="UP000321083"/>
    </source>
</evidence>
<name>A0A5C6MCK7_9PLAN</name>
<dbReference type="Proteomes" id="UP000321083">
    <property type="component" value="Unassembled WGS sequence"/>
</dbReference>
<feature type="chain" id="PRO_5022783419" description="Outer membrane protein beta-barrel domain-containing protein" evidence="1">
    <location>
        <begin position="22"/>
        <end position="211"/>
    </location>
</feature>